<keyword evidence="2" id="KW-1185">Reference proteome</keyword>
<dbReference type="EMBL" id="LBIA02000001">
    <property type="protein sequence ID" value="TKT73566.1"/>
    <property type="molecule type" value="Genomic_DNA"/>
</dbReference>
<dbReference type="STRING" id="211460.YH63_20005"/>
<dbReference type="RefSeq" id="WP_046830078.1">
    <property type="nucleotide sequence ID" value="NZ_LBIA02000001.1"/>
</dbReference>
<organism evidence="1 2">
    <name type="scientific">Afipia massiliensis</name>
    <dbReference type="NCBI Taxonomy" id="211460"/>
    <lineage>
        <taxon>Bacteria</taxon>
        <taxon>Pseudomonadati</taxon>
        <taxon>Pseudomonadota</taxon>
        <taxon>Alphaproteobacteria</taxon>
        <taxon>Hyphomicrobiales</taxon>
        <taxon>Nitrobacteraceae</taxon>
        <taxon>Afipia</taxon>
    </lineage>
</organism>
<sequence length="233" mass="26290">MPQYPRYAIYFVPSVASALYRFGAELIGYDAYTGQPLPFVGGIETEIEGWKPLTADPRKYGFHATLKAPILLTLGKTENELTAAMQEFAQTPRSIPVIVPTVRSISSFIAIVPDGPCPELQKFAEDCVTEFDSFRAPLTNPDRERRNVSPLTDRQIKYLDRWGYPYVFEEFRFHMTLAGSLPAERLGPVTEVLRKRFAALELKSIPIDRLALLRQDDAASGFTLIHHWPLQSA</sequence>
<proteinExistence type="predicted"/>
<evidence type="ECO:0000313" key="2">
    <source>
        <dbReference type="Proteomes" id="UP000034832"/>
    </source>
</evidence>
<name>A0A4U6BSQ3_9BRAD</name>
<dbReference type="AlphaFoldDB" id="A0A4U6BSQ3"/>
<reference evidence="1" key="1">
    <citation type="submission" date="2019-04" db="EMBL/GenBank/DDBJ databases">
        <title>Whole genome sequencing of cave bacteria.</title>
        <authorList>
            <person name="Gan H.M."/>
            <person name="Barton H."/>
            <person name="Savka M.A."/>
        </authorList>
    </citation>
    <scope>NUCLEOTIDE SEQUENCE [LARGE SCALE GENOMIC DNA]</scope>
    <source>
        <strain evidence="1">LC387</strain>
    </source>
</reference>
<dbReference type="InterPro" id="IPR009389">
    <property type="entry name" value="DUF1045"/>
</dbReference>
<dbReference type="NCBIfam" id="TIGR03223">
    <property type="entry name" value="Phn_opern_protn"/>
    <property type="match status" value="1"/>
</dbReference>
<gene>
    <name evidence="1" type="ORF">YH63_020240</name>
</gene>
<dbReference type="Gene3D" id="3.90.1140.10">
    <property type="entry name" value="Cyclic phosphodiesterase"/>
    <property type="match status" value="1"/>
</dbReference>
<evidence type="ECO:0000313" key="1">
    <source>
        <dbReference type="EMBL" id="TKT73566.1"/>
    </source>
</evidence>
<protein>
    <submittedName>
        <fullName evidence="1">DUF1045 domain-containing protein</fullName>
    </submittedName>
</protein>
<dbReference type="Proteomes" id="UP000034832">
    <property type="component" value="Unassembled WGS sequence"/>
</dbReference>
<dbReference type="OrthoDB" id="4954742at2"/>
<dbReference type="InterPro" id="IPR009097">
    <property type="entry name" value="Cyclic_Pdiesterase"/>
</dbReference>
<dbReference type="SUPFAM" id="SSF55144">
    <property type="entry name" value="LigT-like"/>
    <property type="match status" value="1"/>
</dbReference>
<accession>A0A4U6BSQ3</accession>
<comment type="caution">
    <text evidence="1">The sequence shown here is derived from an EMBL/GenBank/DDBJ whole genome shotgun (WGS) entry which is preliminary data.</text>
</comment>
<dbReference type="PIRSF" id="PIRSF033328">
    <property type="entry name" value="Phest_Mll4975"/>
    <property type="match status" value="1"/>
</dbReference>
<dbReference type="Pfam" id="PF06299">
    <property type="entry name" value="DUF1045"/>
    <property type="match status" value="1"/>
</dbReference>